<protein>
    <submittedName>
        <fullName evidence="1">Uncharacterized protein</fullName>
    </submittedName>
</protein>
<name>A0A3A8NL92_9BACT</name>
<organism evidence="1 2">
    <name type="scientific">Corallococcus sicarius</name>
    <dbReference type="NCBI Taxonomy" id="2316726"/>
    <lineage>
        <taxon>Bacteria</taxon>
        <taxon>Pseudomonadati</taxon>
        <taxon>Myxococcota</taxon>
        <taxon>Myxococcia</taxon>
        <taxon>Myxococcales</taxon>
        <taxon>Cystobacterineae</taxon>
        <taxon>Myxococcaceae</taxon>
        <taxon>Corallococcus</taxon>
    </lineage>
</organism>
<gene>
    <name evidence="1" type="ORF">D7X12_08525</name>
</gene>
<dbReference type="Proteomes" id="UP000273405">
    <property type="component" value="Unassembled WGS sequence"/>
</dbReference>
<dbReference type="EMBL" id="RAWG01000039">
    <property type="protein sequence ID" value="RKH45176.1"/>
    <property type="molecule type" value="Genomic_DNA"/>
</dbReference>
<sequence>MKTLTLDDLNKVDCLRFLFNGAFDSSRGVEHGLAPFLDALEQHAHGWMPTFVKTSRRRKYARAAVWSAIEERRADYGSIIGLFRSENPGVSLSLTLGLTQTEPDLSVRLNIQPLSFFAEEEACRGFVAVARGWASRYPSHHAAAHSAADLNLADSPAFGRDDETWKRDGFDKIYELFWLNIFGPKLVESVGRERMLSTPAHLVEELPNGSVLLVLRPTAADFDSEEARVAQARAHVHLRPDLDFDTLLRTLRERSAALVPVEPRFHPDVAPLFSRLPDAFALSERQRKIAELNAFRPAEPEEWLPVALPSDVENPERVRSHYDDLSEGLVAVLHTDVPSIMKETPESLTDLDFHFWKTHFPERYTREVLDGHTIPALGAYLGDVLVRRLGGTWVLRQKREESQVRIGKRVWLPFLRARRYMQSRESLLEYSLTQFFKEAERYRP</sequence>
<evidence type="ECO:0000313" key="1">
    <source>
        <dbReference type="EMBL" id="RKH45176.1"/>
    </source>
</evidence>
<evidence type="ECO:0000313" key="2">
    <source>
        <dbReference type="Proteomes" id="UP000273405"/>
    </source>
</evidence>
<accession>A0A3A8NL92</accession>
<proteinExistence type="predicted"/>
<comment type="caution">
    <text evidence="1">The sequence shown here is derived from an EMBL/GenBank/DDBJ whole genome shotgun (WGS) entry which is preliminary data.</text>
</comment>
<dbReference type="AlphaFoldDB" id="A0A3A8NL92"/>
<dbReference type="OrthoDB" id="5484783at2"/>
<dbReference type="RefSeq" id="WP_120624799.1">
    <property type="nucleotide sequence ID" value="NZ_RAWG01000039.1"/>
</dbReference>
<keyword evidence="2" id="KW-1185">Reference proteome</keyword>
<reference evidence="2" key="1">
    <citation type="submission" date="2018-09" db="EMBL/GenBank/DDBJ databases">
        <authorList>
            <person name="Livingstone P.G."/>
            <person name="Whitworth D.E."/>
        </authorList>
    </citation>
    <scope>NUCLEOTIDE SEQUENCE [LARGE SCALE GENOMIC DNA]</scope>
    <source>
        <strain evidence="2">CA040B</strain>
    </source>
</reference>